<sequence>MDISFSNDFEYKSAATSVGCFSHSHEMCFHNVPTSPGMVKSCAISGFQTEPTSPRSTYEDANYNLDEFEFETSWHFSDFNLEESLKEENQQQKRHERERGDSMPTMAFADELFCGGKVLPLNIPPLKLPPRLQNGDGSKMSAPSSTVSSPRSPGSLLGLQFSFQSLWKDDFDPFMVALEKVKWEKRGKLHAKHGLRRTRSLSPFRGYDPNMPNEKEGLNTPRQQHEPSPDEEKESRNPKMLPKPKGLVYARHVKLVRMGNNAPNELNETKTPSGTMMEREGKGFWGKEKREKIMKLLFGSTYMGKDSADNKVKNEKAALEKPILLRKLSLKSRESTRWDKYKVMAEMTKMTMVRYKPRLLCLGDGGKYVK</sequence>
<evidence type="ECO:0000313" key="2">
    <source>
        <dbReference type="Proteomes" id="UP000828941"/>
    </source>
</evidence>
<comment type="caution">
    <text evidence="1">The sequence shown here is derived from an EMBL/GenBank/DDBJ whole genome shotgun (WGS) entry which is preliminary data.</text>
</comment>
<accession>A0ACB9L9E1</accession>
<reference evidence="1 2" key="1">
    <citation type="journal article" date="2022" name="DNA Res.">
        <title>Chromosomal-level genome assembly of the orchid tree Bauhinia variegata (Leguminosae; Cercidoideae) supports the allotetraploid origin hypothesis of Bauhinia.</title>
        <authorList>
            <person name="Zhong Y."/>
            <person name="Chen Y."/>
            <person name="Zheng D."/>
            <person name="Pang J."/>
            <person name="Liu Y."/>
            <person name="Luo S."/>
            <person name="Meng S."/>
            <person name="Qian L."/>
            <person name="Wei D."/>
            <person name="Dai S."/>
            <person name="Zhou R."/>
        </authorList>
    </citation>
    <scope>NUCLEOTIDE SEQUENCE [LARGE SCALE GENOMIC DNA]</scope>
    <source>
        <strain evidence="1">BV-YZ2020</strain>
    </source>
</reference>
<dbReference type="EMBL" id="CM039437">
    <property type="protein sequence ID" value="KAI4305901.1"/>
    <property type="molecule type" value="Genomic_DNA"/>
</dbReference>
<gene>
    <name evidence="1" type="ORF">L6164_029232</name>
</gene>
<evidence type="ECO:0000313" key="1">
    <source>
        <dbReference type="EMBL" id="KAI4305901.1"/>
    </source>
</evidence>
<organism evidence="1 2">
    <name type="scientific">Bauhinia variegata</name>
    <name type="common">Purple orchid tree</name>
    <name type="synonym">Phanera variegata</name>
    <dbReference type="NCBI Taxonomy" id="167791"/>
    <lineage>
        <taxon>Eukaryota</taxon>
        <taxon>Viridiplantae</taxon>
        <taxon>Streptophyta</taxon>
        <taxon>Embryophyta</taxon>
        <taxon>Tracheophyta</taxon>
        <taxon>Spermatophyta</taxon>
        <taxon>Magnoliopsida</taxon>
        <taxon>eudicotyledons</taxon>
        <taxon>Gunneridae</taxon>
        <taxon>Pentapetalae</taxon>
        <taxon>rosids</taxon>
        <taxon>fabids</taxon>
        <taxon>Fabales</taxon>
        <taxon>Fabaceae</taxon>
        <taxon>Cercidoideae</taxon>
        <taxon>Cercideae</taxon>
        <taxon>Bauhiniinae</taxon>
        <taxon>Bauhinia</taxon>
    </lineage>
</organism>
<dbReference type="Proteomes" id="UP000828941">
    <property type="component" value="Chromosome 12"/>
</dbReference>
<proteinExistence type="predicted"/>
<protein>
    <submittedName>
        <fullName evidence="1">Uncharacterized protein</fullName>
    </submittedName>
</protein>
<name>A0ACB9L9E1_BAUVA</name>
<keyword evidence="2" id="KW-1185">Reference proteome</keyword>